<dbReference type="OrthoDB" id="5193241at2"/>
<name>A0A4R6SI65_LABRH</name>
<keyword evidence="2" id="KW-1185">Reference proteome</keyword>
<organism evidence="1 2">
    <name type="scientific">Labedaea rhizosphaerae</name>
    <dbReference type="NCBI Taxonomy" id="598644"/>
    <lineage>
        <taxon>Bacteria</taxon>
        <taxon>Bacillati</taxon>
        <taxon>Actinomycetota</taxon>
        <taxon>Actinomycetes</taxon>
        <taxon>Pseudonocardiales</taxon>
        <taxon>Pseudonocardiaceae</taxon>
        <taxon>Labedaea</taxon>
    </lineage>
</organism>
<comment type="caution">
    <text evidence="1">The sequence shown here is derived from an EMBL/GenBank/DDBJ whole genome shotgun (WGS) entry which is preliminary data.</text>
</comment>
<evidence type="ECO:0000313" key="1">
    <source>
        <dbReference type="EMBL" id="TDQ01327.1"/>
    </source>
</evidence>
<gene>
    <name evidence="1" type="ORF">EV186_1021195</name>
</gene>
<protein>
    <submittedName>
        <fullName evidence="1">Uncharacterized protein</fullName>
    </submittedName>
</protein>
<dbReference type="EMBL" id="SNXZ01000002">
    <property type="protein sequence ID" value="TDQ01327.1"/>
    <property type="molecule type" value="Genomic_DNA"/>
</dbReference>
<evidence type="ECO:0000313" key="2">
    <source>
        <dbReference type="Proteomes" id="UP000295444"/>
    </source>
</evidence>
<proteinExistence type="predicted"/>
<dbReference type="RefSeq" id="WP_133849924.1">
    <property type="nucleotide sequence ID" value="NZ_SNXZ01000002.1"/>
</dbReference>
<dbReference type="Proteomes" id="UP000295444">
    <property type="component" value="Unassembled WGS sequence"/>
</dbReference>
<dbReference type="AlphaFoldDB" id="A0A4R6SI65"/>
<sequence length="154" mass="16591">MAREWPDWTDDEQLYNELGEALRSAAAVPSRFVEAGKAAFAWRTIDAELAELSYDSVVDGALAGTRAEPAALRSLTFVASGVTIEVELTEDALLGQVVPPQPGTVELRQKDGSATAAPVDEVGWFVLRPLPVGLFRLLVHTADGRSVLTEWATL</sequence>
<accession>A0A4R6SI65</accession>
<reference evidence="1 2" key="1">
    <citation type="submission" date="2019-03" db="EMBL/GenBank/DDBJ databases">
        <title>Genomic Encyclopedia of Type Strains, Phase IV (KMG-IV): sequencing the most valuable type-strain genomes for metagenomic binning, comparative biology and taxonomic classification.</title>
        <authorList>
            <person name="Goeker M."/>
        </authorList>
    </citation>
    <scope>NUCLEOTIDE SEQUENCE [LARGE SCALE GENOMIC DNA]</scope>
    <source>
        <strain evidence="1 2">DSM 45361</strain>
    </source>
</reference>